<dbReference type="KEGG" id="tun:J9260_08280"/>
<evidence type="ECO:0000313" key="2">
    <source>
        <dbReference type="Proteomes" id="UP000672009"/>
    </source>
</evidence>
<organism evidence="1 2">
    <name type="scientific">Thiothrix unzii</name>
    <dbReference type="NCBI Taxonomy" id="111769"/>
    <lineage>
        <taxon>Bacteria</taxon>
        <taxon>Pseudomonadati</taxon>
        <taxon>Pseudomonadota</taxon>
        <taxon>Gammaproteobacteria</taxon>
        <taxon>Thiotrichales</taxon>
        <taxon>Thiotrichaceae</taxon>
        <taxon>Thiothrix</taxon>
    </lineage>
</organism>
<reference evidence="1" key="1">
    <citation type="submission" date="2021-04" db="EMBL/GenBank/DDBJ databases">
        <title>Genomics, taxonomy and metabolism of representatives of sulfur bacteria of the genus Thiothrix: Thiothrix fructosivorans QT, Thiothrix unzii A1T and three new species, Thiothrix subterranea sp. nov., Thiothrix litoralis sp. nov. and 'Candidatus Thiothrix anitrata' sp. nov.</title>
        <authorList>
            <person name="Ravin N.V."/>
            <person name="Smolyakov D."/>
            <person name="Rudenko T.S."/>
            <person name="Mardanov A.V."/>
            <person name="Beletsky A.V."/>
            <person name="Markov N.D."/>
            <person name="Fomenkov A.I."/>
            <person name="Roberts R.J."/>
            <person name="Karnachuk O.V."/>
            <person name="Novikov A."/>
            <person name="Grabovich M.Y."/>
        </authorList>
    </citation>
    <scope>NUCLEOTIDE SEQUENCE</scope>
    <source>
        <strain evidence="1">A1</strain>
    </source>
</reference>
<dbReference type="RefSeq" id="WP_210220535.1">
    <property type="nucleotide sequence ID" value="NZ_CP072793.1"/>
</dbReference>
<dbReference type="Gene3D" id="1.10.405.20">
    <property type="match status" value="1"/>
</dbReference>
<name>A0A975FCK7_9GAMM</name>
<dbReference type="InterPro" id="IPR050464">
    <property type="entry name" value="Zeta_carotene_desat/Oxidored"/>
</dbReference>
<dbReference type="AlphaFoldDB" id="A0A975FCK7"/>
<dbReference type="Proteomes" id="UP000672009">
    <property type="component" value="Chromosome"/>
</dbReference>
<dbReference type="SUPFAM" id="SSF51905">
    <property type="entry name" value="FAD/NAD(P)-binding domain"/>
    <property type="match status" value="1"/>
</dbReference>
<keyword evidence="2" id="KW-1185">Reference proteome</keyword>
<dbReference type="PANTHER" id="PTHR42923">
    <property type="entry name" value="PROTOPORPHYRINOGEN OXIDASE"/>
    <property type="match status" value="1"/>
</dbReference>
<gene>
    <name evidence="1" type="ORF">J9260_08280</name>
</gene>
<dbReference type="Pfam" id="PF13450">
    <property type="entry name" value="NAD_binding_8"/>
    <property type="match status" value="1"/>
</dbReference>
<sequence length="448" mass="50609">MYRKKIAVIGSGITGLASAWLLHKQYDVTLFEKNAYIGGHTHTIDVPEADCQVPVDTGFIVYNDRNYPNLIGLFAQLGIPTRDTDMSFGFSLNQGELEYSGSSLNTLFAQRKNLFRLSHWRLLKEIMRFNKVAHRLLENPVAVPDMSLGEMLDAHQFSRDMREHYLLPMGAAIWSCPVDTMLAFPALSFLRFFANHGLIDIQNRPQWRTVCGGSSVYVRKLLAEMGDKITIQSGAIRVERSTTQASVFTDSTQHDFDAVIFACHADEALALLAQPSAEEQRILGCFRYEKNQTYLHTDTNLMPVNRKVWSSWNYLATSQPEYANARQQMTATYWMNNLQGLDTSTDYFVTLNPYQLPRDEHIITEMTYEHPIFDQAAVAAQPQLASLQGQQQSWFCGSYHRYGFHEDAIASAVRVCQDFGVTPVWVKAQETTTPQPVLPLSIAGAVTP</sequence>
<accession>A0A975FCK7</accession>
<dbReference type="Gene3D" id="3.50.50.60">
    <property type="entry name" value="FAD/NAD(P)-binding domain"/>
    <property type="match status" value="1"/>
</dbReference>
<dbReference type="GO" id="GO:0016491">
    <property type="term" value="F:oxidoreductase activity"/>
    <property type="evidence" value="ECO:0007669"/>
    <property type="project" value="TreeGrafter"/>
</dbReference>
<protein>
    <submittedName>
        <fullName evidence="1">FAD-dependent oxidoreductase</fullName>
    </submittedName>
</protein>
<evidence type="ECO:0000313" key="1">
    <source>
        <dbReference type="EMBL" id="QTR55064.1"/>
    </source>
</evidence>
<dbReference type="Gene3D" id="3.30.70.1990">
    <property type="match status" value="1"/>
</dbReference>
<proteinExistence type="predicted"/>
<dbReference type="EMBL" id="CP072793">
    <property type="protein sequence ID" value="QTR55064.1"/>
    <property type="molecule type" value="Genomic_DNA"/>
</dbReference>
<dbReference type="FunFam" id="1.10.405.20:FF:000001">
    <property type="entry name" value="Amine oxidase"/>
    <property type="match status" value="1"/>
</dbReference>
<dbReference type="PANTHER" id="PTHR42923:SF17">
    <property type="entry name" value="AMINE OXIDASE DOMAIN-CONTAINING PROTEIN"/>
    <property type="match status" value="1"/>
</dbReference>
<dbReference type="InterPro" id="IPR036188">
    <property type="entry name" value="FAD/NAD-bd_sf"/>
</dbReference>